<feature type="non-terminal residue" evidence="2">
    <location>
        <position position="504"/>
    </location>
</feature>
<comment type="caution">
    <text evidence="2">The sequence shown here is derived from an EMBL/GenBank/DDBJ whole genome shotgun (WGS) entry which is preliminary data.</text>
</comment>
<protein>
    <recommendedName>
        <fullName evidence="4">DUF659 domain-containing protein</fullName>
    </recommendedName>
</protein>
<evidence type="ECO:0000313" key="3">
    <source>
        <dbReference type="Proteomes" id="UP000076154"/>
    </source>
</evidence>
<feature type="compositionally biased region" description="Basic and acidic residues" evidence="1">
    <location>
        <begin position="110"/>
        <end position="124"/>
    </location>
</feature>
<dbReference type="InParanoid" id="A0A369J6X0"/>
<sequence length="504" mass="56018">MPPTKGPIWTHFLTGEKQNGSHVRAHCIGCIEKHRPDGEVVELDDAGNPKLSSESWVVEACKAGVGGVLGVKDSMIAHILGKGGNSPCPNASSKARKSARILKKGKGKRVREDSDSNSDDDKSEKRPKRKLLTKVETSMKQSQLKVFRGINVPFTPEQEEIVRKQFLRATISANLPFQWVDNPEVMILFLLFRSTAGDVMPERRQISGQLLDDANMEVTKRLKGVLRGEYAVIAADGWKDDSRNAINGVNLSVGGKTYLIDLILANSHRKDGVSMCTAFEGMIDRAEDVYHVCIVAFCCDNDGGSQRGRKDLVLKRPWLFGPPCCAHQLILGDYFTENEDASDTAEEATDLIGWILNHGLVRSVFNEVQADISIPPGKILAFLVANMTRWNTHFIAFDRLFDLKDPTRRAVISRRQDIIAAQVGAEKNRQKKQKLEDDAVTHCELIDDGGFWRHLKSVIDDLEPICLGLNMNQTDAMRPDQALLTFAGIFLYFQKHSKPSVANG</sequence>
<dbReference type="Proteomes" id="UP000076154">
    <property type="component" value="Unassembled WGS sequence"/>
</dbReference>
<evidence type="ECO:0000313" key="2">
    <source>
        <dbReference type="EMBL" id="RDB15234.1"/>
    </source>
</evidence>
<reference evidence="2" key="1">
    <citation type="submission" date="2018-04" db="EMBL/GenBank/DDBJ databases">
        <title>Whole genome sequencing of Hypsizygus marmoreus.</title>
        <authorList>
            <person name="Choi I.-G."/>
            <person name="Min B."/>
            <person name="Kim J.-G."/>
            <person name="Kim S."/>
            <person name="Oh Y.-L."/>
            <person name="Kong W.-S."/>
            <person name="Park H."/>
            <person name="Jeong J."/>
            <person name="Song E.-S."/>
        </authorList>
    </citation>
    <scope>NUCLEOTIDE SEQUENCE [LARGE SCALE GENOMIC DNA]</scope>
    <source>
        <strain evidence="2">51987-8</strain>
    </source>
</reference>
<evidence type="ECO:0008006" key="4">
    <source>
        <dbReference type="Google" id="ProtNLM"/>
    </source>
</evidence>
<dbReference type="STRING" id="39966.A0A369J6X0"/>
<feature type="compositionally biased region" description="Basic residues" evidence="1">
    <location>
        <begin position="94"/>
        <end position="109"/>
    </location>
</feature>
<accession>A0A369J6X0</accession>
<name>A0A369J6X0_HYPMA</name>
<keyword evidence="3" id="KW-1185">Reference proteome</keyword>
<dbReference type="SUPFAM" id="SSF53098">
    <property type="entry name" value="Ribonuclease H-like"/>
    <property type="match status" value="1"/>
</dbReference>
<organism evidence="2 3">
    <name type="scientific">Hypsizygus marmoreus</name>
    <name type="common">White beech mushroom</name>
    <name type="synonym">Agaricus marmoreus</name>
    <dbReference type="NCBI Taxonomy" id="39966"/>
    <lineage>
        <taxon>Eukaryota</taxon>
        <taxon>Fungi</taxon>
        <taxon>Dikarya</taxon>
        <taxon>Basidiomycota</taxon>
        <taxon>Agaricomycotina</taxon>
        <taxon>Agaricomycetes</taxon>
        <taxon>Agaricomycetidae</taxon>
        <taxon>Agaricales</taxon>
        <taxon>Tricholomatineae</taxon>
        <taxon>Lyophyllaceae</taxon>
        <taxon>Hypsizygus</taxon>
    </lineage>
</organism>
<proteinExistence type="predicted"/>
<evidence type="ECO:0000256" key="1">
    <source>
        <dbReference type="SAM" id="MobiDB-lite"/>
    </source>
</evidence>
<gene>
    <name evidence="2" type="ORF">Hypma_004745</name>
</gene>
<dbReference type="EMBL" id="LUEZ02000184">
    <property type="protein sequence ID" value="RDB15234.1"/>
    <property type="molecule type" value="Genomic_DNA"/>
</dbReference>
<dbReference type="InterPro" id="IPR012337">
    <property type="entry name" value="RNaseH-like_sf"/>
</dbReference>
<dbReference type="OrthoDB" id="2423954at2759"/>
<feature type="region of interest" description="Disordered" evidence="1">
    <location>
        <begin position="82"/>
        <end position="130"/>
    </location>
</feature>
<dbReference type="AlphaFoldDB" id="A0A369J6X0"/>